<dbReference type="STRING" id="573413.Spirs_0263"/>
<evidence type="ECO:0000256" key="4">
    <source>
        <dbReference type="ARBA" id="ARBA00022692"/>
    </source>
</evidence>
<dbReference type="OrthoDB" id="368112at2"/>
<dbReference type="RefSeq" id="WP_013252883.1">
    <property type="nucleotide sequence ID" value="NC_014364.1"/>
</dbReference>
<evidence type="ECO:0000256" key="6">
    <source>
        <dbReference type="ARBA" id="ARBA00023136"/>
    </source>
</evidence>
<feature type="transmembrane region" description="Helical" evidence="7">
    <location>
        <begin position="37"/>
        <end position="60"/>
    </location>
</feature>
<comment type="subcellular location">
    <subcellularLocation>
        <location evidence="1">Cell membrane</location>
        <topology evidence="1">Multi-pass membrane protein</topology>
    </subcellularLocation>
</comment>
<reference evidence="8 9" key="1">
    <citation type="journal article" date="2010" name="Stand. Genomic Sci.">
        <title>Complete genome sequence of Spirochaeta smaragdinae type strain (SEBR 4228).</title>
        <authorList>
            <person name="Mavromatis K."/>
            <person name="Yasawong M."/>
            <person name="Chertkov O."/>
            <person name="Lapidus A."/>
            <person name="Lucas S."/>
            <person name="Nolan M."/>
            <person name="Del Rio T.G."/>
            <person name="Tice H."/>
            <person name="Cheng J.F."/>
            <person name="Pitluck S."/>
            <person name="Liolios K."/>
            <person name="Ivanova N."/>
            <person name="Tapia R."/>
            <person name="Han C."/>
            <person name="Bruce D."/>
            <person name="Goodwin L."/>
            <person name="Pati A."/>
            <person name="Chen A."/>
            <person name="Palaniappan K."/>
            <person name="Land M."/>
            <person name="Hauser L."/>
            <person name="Chang Y.J."/>
            <person name="Jeffries C.D."/>
            <person name="Detter J.C."/>
            <person name="Rohde M."/>
            <person name="Brambilla E."/>
            <person name="Spring S."/>
            <person name="Goker M."/>
            <person name="Sikorski J."/>
            <person name="Woyke T."/>
            <person name="Bristow J."/>
            <person name="Eisen J.A."/>
            <person name="Markowitz V."/>
            <person name="Hugenholtz P."/>
            <person name="Klenk H.P."/>
            <person name="Kyrpides N.C."/>
        </authorList>
    </citation>
    <scope>NUCLEOTIDE SEQUENCE [LARGE SCALE GENOMIC DNA]</scope>
    <source>
        <strain evidence="9">DSM 11293 / JCM 15392 / SEBR 4228</strain>
    </source>
</reference>
<dbReference type="GO" id="GO:0015293">
    <property type="term" value="F:symporter activity"/>
    <property type="evidence" value="ECO:0007669"/>
    <property type="project" value="UniProtKB-KW"/>
</dbReference>
<feature type="transmembrane region" description="Helical" evidence="7">
    <location>
        <begin position="72"/>
        <end position="98"/>
    </location>
</feature>
<gene>
    <name evidence="8" type="ordered locus">Spirs_0263</name>
</gene>
<dbReference type="PRINTS" id="PR00173">
    <property type="entry name" value="EDTRNSPORT"/>
</dbReference>
<evidence type="ECO:0000256" key="2">
    <source>
        <dbReference type="ARBA" id="ARBA00022448"/>
    </source>
</evidence>
<dbReference type="KEGG" id="ssm:Spirs_0263"/>
<feature type="transmembrane region" description="Helical" evidence="7">
    <location>
        <begin position="291"/>
        <end position="313"/>
    </location>
</feature>
<dbReference type="Proteomes" id="UP000002318">
    <property type="component" value="Chromosome"/>
</dbReference>
<dbReference type="Pfam" id="PF00375">
    <property type="entry name" value="SDF"/>
    <property type="match status" value="1"/>
</dbReference>
<feature type="transmembrane region" description="Helical" evidence="7">
    <location>
        <begin position="182"/>
        <end position="203"/>
    </location>
</feature>
<dbReference type="PANTHER" id="PTHR42865:SF7">
    <property type="entry name" value="PROTON_GLUTAMATE-ASPARTATE SYMPORTER"/>
    <property type="match status" value="1"/>
</dbReference>
<dbReference type="GO" id="GO:0005886">
    <property type="term" value="C:plasma membrane"/>
    <property type="evidence" value="ECO:0007669"/>
    <property type="project" value="UniProtKB-SubCell"/>
</dbReference>
<evidence type="ECO:0000256" key="5">
    <source>
        <dbReference type="ARBA" id="ARBA00022989"/>
    </source>
</evidence>
<evidence type="ECO:0000256" key="7">
    <source>
        <dbReference type="SAM" id="Phobius"/>
    </source>
</evidence>
<dbReference type="EMBL" id="CP002116">
    <property type="protein sequence ID" value="ADK79419.1"/>
    <property type="molecule type" value="Genomic_DNA"/>
</dbReference>
<evidence type="ECO:0000256" key="1">
    <source>
        <dbReference type="ARBA" id="ARBA00004651"/>
    </source>
</evidence>
<sequence>MKIWLKYLFAIILGTAAALFLPEPFLAVLSSFLPKAIAIITRIGTYLSLPLLFFGMAYAVYKLQYERRFFPVLLKTLLVIVASGLLLTLVGVATVLLFSPDRIPVIIESEKAFSLPGAMELLEAAFPPNLFSIFGGESPYLLSFIVLGLLLGFGFTFDRVLTRPAVQLFDSLSRIFFHLARLFVELLSIGMLFFAAGYTITIVSTPELALFSQLFLLLTVDTIIVLLGIYPLLLFLLTRERNPYRLLYGLTAPMLAAFLSGSDRFSYINLANHVKANLGIPRPVGAVTLPLFTLLGKAGTAMVSSVSFIVLLSSYSSLGIEFSEVVWIIFFSFGASFLAASAPQAGVLTVIAMMCTHYGKGIEEAYLILLPALPILMSFSALIDTVTAGLGTVVVAKGESGTKEVPLKDFI</sequence>
<keyword evidence="6 7" id="KW-0472">Membrane</keyword>
<feature type="transmembrane region" description="Helical" evidence="7">
    <location>
        <begin position="325"/>
        <end position="353"/>
    </location>
</feature>
<name>E1RAC8_SEDSS</name>
<dbReference type="HOGENOM" id="CLU_056006_0_0_12"/>
<keyword evidence="9" id="KW-1185">Reference proteome</keyword>
<feature type="transmembrane region" description="Helical" evidence="7">
    <location>
        <begin position="365"/>
        <end position="383"/>
    </location>
</feature>
<evidence type="ECO:0000313" key="8">
    <source>
        <dbReference type="EMBL" id="ADK79419.1"/>
    </source>
</evidence>
<accession>E1RAC8</accession>
<dbReference type="eggNOG" id="COG1301">
    <property type="taxonomic scope" value="Bacteria"/>
</dbReference>
<feature type="transmembrane region" description="Helical" evidence="7">
    <location>
        <begin position="215"/>
        <end position="237"/>
    </location>
</feature>
<feature type="transmembrane region" description="Helical" evidence="7">
    <location>
        <begin position="140"/>
        <end position="161"/>
    </location>
</feature>
<dbReference type="InterPro" id="IPR001991">
    <property type="entry name" value="Na-dicarboxylate_symporter"/>
</dbReference>
<dbReference type="PANTHER" id="PTHR42865">
    <property type="entry name" value="PROTON/GLUTAMATE-ASPARTATE SYMPORTER"/>
    <property type="match status" value="1"/>
</dbReference>
<proteinExistence type="predicted"/>
<organism evidence="8 9">
    <name type="scientific">Sediminispirochaeta smaragdinae (strain DSM 11293 / JCM 15392 / SEBR 4228)</name>
    <name type="common">Spirochaeta smaragdinae</name>
    <dbReference type="NCBI Taxonomy" id="573413"/>
    <lineage>
        <taxon>Bacteria</taxon>
        <taxon>Pseudomonadati</taxon>
        <taxon>Spirochaetota</taxon>
        <taxon>Spirochaetia</taxon>
        <taxon>Spirochaetales</taxon>
        <taxon>Spirochaetaceae</taxon>
        <taxon>Sediminispirochaeta</taxon>
    </lineage>
</organism>
<dbReference type="SUPFAM" id="SSF118215">
    <property type="entry name" value="Proton glutamate symport protein"/>
    <property type="match status" value="1"/>
</dbReference>
<keyword evidence="3" id="KW-1003">Cell membrane</keyword>
<evidence type="ECO:0000313" key="9">
    <source>
        <dbReference type="Proteomes" id="UP000002318"/>
    </source>
</evidence>
<dbReference type="Gene3D" id="1.10.3860.10">
    <property type="entry name" value="Sodium:dicarboxylate symporter"/>
    <property type="match status" value="1"/>
</dbReference>
<keyword evidence="2" id="KW-0813">Transport</keyword>
<keyword evidence="5 7" id="KW-1133">Transmembrane helix</keyword>
<protein>
    <submittedName>
        <fullName evidence="8">Transporter, putative</fullName>
    </submittedName>
</protein>
<dbReference type="AlphaFoldDB" id="E1RAC8"/>
<dbReference type="InterPro" id="IPR036458">
    <property type="entry name" value="Na:dicarbo_symporter_sf"/>
</dbReference>
<keyword evidence="4 7" id="KW-0812">Transmembrane</keyword>
<evidence type="ECO:0000256" key="3">
    <source>
        <dbReference type="ARBA" id="ARBA00022475"/>
    </source>
</evidence>